<protein>
    <submittedName>
        <fullName evidence="1">Uncharacterized protein</fullName>
    </submittedName>
</protein>
<dbReference type="Proteomes" id="UP000831701">
    <property type="component" value="Chromosome 13"/>
</dbReference>
<name>A0ACB8W7L5_9TELE</name>
<dbReference type="EMBL" id="CM041543">
    <property type="protein sequence ID" value="KAI3363842.1"/>
    <property type="molecule type" value="Genomic_DNA"/>
</dbReference>
<gene>
    <name evidence="1" type="ORF">L3Q82_001446</name>
</gene>
<keyword evidence="2" id="KW-1185">Reference proteome</keyword>
<comment type="caution">
    <text evidence="1">The sequence shown here is derived from an EMBL/GenBank/DDBJ whole genome shotgun (WGS) entry which is preliminary data.</text>
</comment>
<accession>A0ACB8W7L5</accession>
<evidence type="ECO:0000313" key="1">
    <source>
        <dbReference type="EMBL" id="KAI3363842.1"/>
    </source>
</evidence>
<organism evidence="1 2">
    <name type="scientific">Scortum barcoo</name>
    <name type="common">barcoo grunter</name>
    <dbReference type="NCBI Taxonomy" id="214431"/>
    <lineage>
        <taxon>Eukaryota</taxon>
        <taxon>Metazoa</taxon>
        <taxon>Chordata</taxon>
        <taxon>Craniata</taxon>
        <taxon>Vertebrata</taxon>
        <taxon>Euteleostomi</taxon>
        <taxon>Actinopterygii</taxon>
        <taxon>Neopterygii</taxon>
        <taxon>Teleostei</taxon>
        <taxon>Neoteleostei</taxon>
        <taxon>Acanthomorphata</taxon>
        <taxon>Eupercaria</taxon>
        <taxon>Centrarchiformes</taxon>
        <taxon>Terapontoidei</taxon>
        <taxon>Terapontidae</taxon>
        <taxon>Scortum</taxon>
    </lineage>
</organism>
<sequence>MRLQQQSEANQDDILQAQSQVATGLSPFQCYQPPLFPPNKLEVTVPSDHTLVRYCRQIWAVARRTVTVTAAQPPRTPQVTQSSSHIPRNQTTSVATDSGLGSSLHREKLLAVRKRSRGSQFLVDWEGYGPEESSWIPAN</sequence>
<evidence type="ECO:0000313" key="2">
    <source>
        <dbReference type="Proteomes" id="UP000831701"/>
    </source>
</evidence>
<proteinExistence type="predicted"/>
<reference evidence="1" key="1">
    <citation type="submission" date="2022-04" db="EMBL/GenBank/DDBJ databases">
        <title>Jade perch genome.</title>
        <authorList>
            <person name="Chao B."/>
        </authorList>
    </citation>
    <scope>NUCLEOTIDE SEQUENCE</scope>
    <source>
        <strain evidence="1">CB-2022</strain>
    </source>
</reference>